<sequence length="132" mass="15165">MIKTALFLFLAATAISKPLEPIIENFAVQYKPNQQIRLPNEHVVEHEEIHVHPPHAHGHHEENEGRDEKTVKDSIKDYAIKCSKEVVYRNGVAYNCQICKRLSQITYMGMCYPVQNRSPQPLSQMPLSEVTQ</sequence>
<dbReference type="EMBL" id="ML005876">
    <property type="protein sequence ID" value="RKP17368.1"/>
    <property type="molecule type" value="Genomic_DNA"/>
</dbReference>
<evidence type="ECO:0000256" key="1">
    <source>
        <dbReference type="SAM" id="SignalP"/>
    </source>
</evidence>
<evidence type="ECO:0000313" key="2">
    <source>
        <dbReference type="EMBL" id="RKP17368.1"/>
    </source>
</evidence>
<protein>
    <submittedName>
        <fullName evidence="2">Uncharacterized protein</fullName>
    </submittedName>
</protein>
<evidence type="ECO:0000313" key="3">
    <source>
        <dbReference type="Proteomes" id="UP000281549"/>
    </source>
</evidence>
<reference evidence="3" key="1">
    <citation type="journal article" date="2018" name="Nat. Microbiol.">
        <title>Leveraging single-cell genomics to expand the fungal tree of life.</title>
        <authorList>
            <person name="Ahrendt S.R."/>
            <person name="Quandt C.A."/>
            <person name="Ciobanu D."/>
            <person name="Clum A."/>
            <person name="Salamov A."/>
            <person name="Andreopoulos B."/>
            <person name="Cheng J.F."/>
            <person name="Woyke T."/>
            <person name="Pelin A."/>
            <person name="Henrissat B."/>
            <person name="Reynolds N.K."/>
            <person name="Benny G.L."/>
            <person name="Smith M.E."/>
            <person name="James T.Y."/>
            <person name="Grigoriev I.V."/>
        </authorList>
    </citation>
    <scope>NUCLEOTIDE SEQUENCE [LARGE SCALE GENOMIC DNA]</scope>
    <source>
        <strain evidence="3">CSF55</strain>
    </source>
</reference>
<keyword evidence="1" id="KW-0732">Signal</keyword>
<accession>A0A4P9YDW5</accession>
<feature type="chain" id="PRO_5020490574" evidence="1">
    <location>
        <begin position="17"/>
        <end position="132"/>
    </location>
</feature>
<gene>
    <name evidence="2" type="ORF">ROZALSC1DRAFT_30824</name>
</gene>
<feature type="signal peptide" evidence="1">
    <location>
        <begin position="1"/>
        <end position="16"/>
    </location>
</feature>
<name>A0A4P9YDW5_ROZAC</name>
<organism evidence="2 3">
    <name type="scientific">Rozella allomycis (strain CSF55)</name>
    <dbReference type="NCBI Taxonomy" id="988480"/>
    <lineage>
        <taxon>Eukaryota</taxon>
        <taxon>Fungi</taxon>
        <taxon>Fungi incertae sedis</taxon>
        <taxon>Cryptomycota</taxon>
        <taxon>Cryptomycota incertae sedis</taxon>
        <taxon>Rozella</taxon>
    </lineage>
</organism>
<proteinExistence type="predicted"/>
<dbReference type="Proteomes" id="UP000281549">
    <property type="component" value="Unassembled WGS sequence"/>
</dbReference>
<dbReference type="AlphaFoldDB" id="A0A4P9YDW5"/>